<dbReference type="STRING" id="1754190.A0A1Y2AGJ7"/>
<accession>A0A1Y2AGJ7</accession>
<reference evidence="2 3" key="1">
    <citation type="submission" date="2016-08" db="EMBL/GenBank/DDBJ databases">
        <title>A Parts List for Fungal Cellulosomes Revealed by Comparative Genomics.</title>
        <authorList>
            <consortium name="DOE Joint Genome Institute"/>
            <person name="Haitjema C.H."/>
            <person name="Gilmore S.P."/>
            <person name="Henske J.K."/>
            <person name="Solomon K.V."/>
            <person name="De Groot R."/>
            <person name="Kuo A."/>
            <person name="Mondo S.J."/>
            <person name="Salamov A.A."/>
            <person name="Labutti K."/>
            <person name="Zhao Z."/>
            <person name="Chiniquy J."/>
            <person name="Barry K."/>
            <person name="Brewer H.M."/>
            <person name="Purvine S.O."/>
            <person name="Wright A.T."/>
            <person name="Boxma B."/>
            <person name="Van Alen T."/>
            <person name="Hackstein J.H."/>
            <person name="Baker S.E."/>
            <person name="Grigoriev I.V."/>
            <person name="O'Malley M.A."/>
        </authorList>
    </citation>
    <scope>NUCLEOTIDE SEQUENCE [LARGE SCALE GENOMIC DNA]</scope>
    <source>
        <strain evidence="2 3">G1</strain>
    </source>
</reference>
<proteinExistence type="predicted"/>
<feature type="transmembrane region" description="Helical" evidence="1">
    <location>
        <begin position="122"/>
        <end position="146"/>
    </location>
</feature>
<keyword evidence="1" id="KW-1133">Transmembrane helix</keyword>
<dbReference type="Proteomes" id="UP000193920">
    <property type="component" value="Unassembled WGS sequence"/>
</dbReference>
<dbReference type="AlphaFoldDB" id="A0A1Y2AGJ7"/>
<gene>
    <name evidence="2" type="ORF">LY90DRAFT_145721</name>
</gene>
<keyword evidence="1" id="KW-0812">Transmembrane</keyword>
<dbReference type="OrthoDB" id="2175523at2759"/>
<evidence type="ECO:0000313" key="3">
    <source>
        <dbReference type="Proteomes" id="UP000193920"/>
    </source>
</evidence>
<keyword evidence="1" id="KW-0472">Membrane</keyword>
<feature type="transmembrane region" description="Helical" evidence="1">
    <location>
        <begin position="216"/>
        <end position="234"/>
    </location>
</feature>
<feature type="transmembrane region" description="Helical" evidence="1">
    <location>
        <begin position="80"/>
        <end position="102"/>
    </location>
</feature>
<organism evidence="2 3">
    <name type="scientific">Neocallimastix californiae</name>
    <dbReference type="NCBI Taxonomy" id="1754190"/>
    <lineage>
        <taxon>Eukaryota</taxon>
        <taxon>Fungi</taxon>
        <taxon>Fungi incertae sedis</taxon>
        <taxon>Chytridiomycota</taxon>
        <taxon>Chytridiomycota incertae sedis</taxon>
        <taxon>Neocallimastigomycetes</taxon>
        <taxon>Neocallimastigales</taxon>
        <taxon>Neocallimastigaceae</taxon>
        <taxon>Neocallimastix</taxon>
    </lineage>
</organism>
<evidence type="ECO:0000256" key="1">
    <source>
        <dbReference type="SAM" id="Phobius"/>
    </source>
</evidence>
<keyword evidence="3" id="KW-1185">Reference proteome</keyword>
<protein>
    <submittedName>
        <fullName evidence="2">Uncharacterized protein</fullName>
    </submittedName>
</protein>
<comment type="caution">
    <text evidence="2">The sequence shown here is derived from an EMBL/GenBank/DDBJ whole genome shotgun (WGS) entry which is preliminary data.</text>
</comment>
<evidence type="ECO:0000313" key="2">
    <source>
        <dbReference type="EMBL" id="ORY21075.1"/>
    </source>
</evidence>
<sequence>MNNSMQRANIIKYTELEKKILPFFNALPHDVPTSWMIPFLNFIEDFQYLQYILNNITYPNIKPWILKLYTLFNPDLSNPIFYIISSLFHILFIAYIYIILFYQIYTNGRRVISKRSLKIFNICYLIMHKYLLSIVFNFFTSCIYLCKKSYLISGIPECSTNENTLFFNTDCLSHGKSYGTIHITNSYNTVIAKLVLALLQNFVPVYLEYVGLHDKSYLYSLIIINIVIFIYLAYNQNL</sequence>
<dbReference type="EMBL" id="MCOG01000273">
    <property type="protein sequence ID" value="ORY21075.1"/>
    <property type="molecule type" value="Genomic_DNA"/>
</dbReference>
<name>A0A1Y2AGJ7_9FUNG</name>